<dbReference type="GO" id="GO:0003677">
    <property type="term" value="F:DNA binding"/>
    <property type="evidence" value="ECO:0007669"/>
    <property type="project" value="UniProtKB-KW"/>
</dbReference>
<proteinExistence type="predicted"/>
<evidence type="ECO:0000313" key="4">
    <source>
        <dbReference type="Proteomes" id="UP000182034"/>
    </source>
</evidence>
<dbReference type="PANTHER" id="PTHR46558:SF11">
    <property type="entry name" value="HTH-TYPE TRANSCRIPTIONAL REGULATOR XRE"/>
    <property type="match status" value="1"/>
</dbReference>
<dbReference type="OrthoDB" id="959032at2"/>
<dbReference type="Gene3D" id="1.10.260.40">
    <property type="entry name" value="lambda repressor-like DNA-binding domains"/>
    <property type="match status" value="1"/>
</dbReference>
<organism evidence="3 4">
    <name type="scientific">Chryseobacterium limigenitum</name>
    <dbReference type="NCBI Taxonomy" id="1612149"/>
    <lineage>
        <taxon>Bacteria</taxon>
        <taxon>Pseudomonadati</taxon>
        <taxon>Bacteroidota</taxon>
        <taxon>Flavobacteriia</taxon>
        <taxon>Flavobacteriales</taxon>
        <taxon>Weeksellaceae</taxon>
        <taxon>Chryseobacterium group</taxon>
        <taxon>Chryseobacterium</taxon>
    </lineage>
</organism>
<dbReference type="STRING" id="1612149.SAMN05216324_113104"/>
<dbReference type="Proteomes" id="UP000182034">
    <property type="component" value="Unassembled WGS sequence"/>
</dbReference>
<evidence type="ECO:0000256" key="1">
    <source>
        <dbReference type="ARBA" id="ARBA00023125"/>
    </source>
</evidence>
<dbReference type="Pfam" id="PF01381">
    <property type="entry name" value="HTH_3"/>
    <property type="match status" value="1"/>
</dbReference>
<dbReference type="InterPro" id="IPR001387">
    <property type="entry name" value="Cro/C1-type_HTH"/>
</dbReference>
<keyword evidence="4" id="KW-1185">Reference proteome</keyword>
<evidence type="ECO:0000259" key="2">
    <source>
        <dbReference type="PROSITE" id="PS50943"/>
    </source>
</evidence>
<keyword evidence="1" id="KW-0238">DNA-binding</keyword>
<feature type="domain" description="HTH cro/C1-type" evidence="2">
    <location>
        <begin position="7"/>
        <end position="54"/>
    </location>
</feature>
<dbReference type="PANTHER" id="PTHR46558">
    <property type="entry name" value="TRACRIPTIONAL REGULATORY PROTEIN-RELATED-RELATED"/>
    <property type="match status" value="1"/>
</dbReference>
<dbReference type="RefSeq" id="WP_083582365.1">
    <property type="nucleotide sequence ID" value="NZ_FPKW01000013.1"/>
</dbReference>
<dbReference type="InterPro" id="IPR010982">
    <property type="entry name" value="Lambda_DNA-bd_dom_sf"/>
</dbReference>
<sequence length="54" mass="6194">MLIGTKLRKAREGKKMSQDELAVLLNTTQKTISNWESDKSIPQLEFLAKIETIF</sequence>
<dbReference type="SMART" id="SM00530">
    <property type="entry name" value="HTH_XRE"/>
    <property type="match status" value="1"/>
</dbReference>
<dbReference type="AlphaFoldDB" id="A0A1K2IU57"/>
<dbReference type="SUPFAM" id="SSF47413">
    <property type="entry name" value="lambda repressor-like DNA-binding domains"/>
    <property type="match status" value="1"/>
</dbReference>
<reference evidence="4" key="1">
    <citation type="submission" date="2016-10" db="EMBL/GenBank/DDBJ databases">
        <authorList>
            <person name="Varghese N."/>
            <person name="Submissions S."/>
        </authorList>
    </citation>
    <scope>NUCLEOTIDE SEQUENCE [LARGE SCALE GENOMIC DNA]</scope>
    <source>
        <strain evidence="4">SUR2</strain>
    </source>
</reference>
<dbReference type="CDD" id="cd00093">
    <property type="entry name" value="HTH_XRE"/>
    <property type="match status" value="1"/>
</dbReference>
<evidence type="ECO:0000313" key="3">
    <source>
        <dbReference type="EMBL" id="SFZ95895.1"/>
    </source>
</evidence>
<name>A0A1K2IU57_9FLAO</name>
<dbReference type="EMBL" id="FPKW01000013">
    <property type="protein sequence ID" value="SFZ95895.1"/>
    <property type="molecule type" value="Genomic_DNA"/>
</dbReference>
<accession>A0A1K2IU57</accession>
<dbReference type="PROSITE" id="PS50943">
    <property type="entry name" value="HTH_CROC1"/>
    <property type="match status" value="1"/>
</dbReference>
<gene>
    <name evidence="3" type="ORF">SAMN05216324_113104</name>
</gene>
<protein>
    <submittedName>
        <fullName evidence="3">Helix-turn-helix</fullName>
    </submittedName>
</protein>